<accession>A0AC59ZXI6</accession>
<evidence type="ECO:0000313" key="2">
    <source>
        <dbReference type="Proteomes" id="UP001162501"/>
    </source>
</evidence>
<protein>
    <submittedName>
        <fullName evidence="1">Uncharacterized protein</fullName>
    </submittedName>
</protein>
<name>A0AC59ZXI6_RANTA</name>
<proteinExistence type="predicted"/>
<evidence type="ECO:0000313" key="1">
    <source>
        <dbReference type="EMBL" id="CAN0528310.1"/>
    </source>
</evidence>
<dbReference type="Proteomes" id="UP001162501">
    <property type="component" value="Chromosome 5"/>
</dbReference>
<sequence length="132" mass="14953">HDVQCSPTAEQLWSQICRPGLWRWSVNETGARWQCTGFHPSTVSVCEAVASKWQWKILRSWVRAEDPGASKILTAVSKCPVSLFRPVKVSFPLPVTGIQSIRSVQLQANCSCHWPSTTQYFLNSEVENMYNL</sequence>
<reference evidence="1" key="2">
    <citation type="submission" date="2025-03" db="EMBL/GenBank/DDBJ databases">
        <authorList>
            <consortium name="ELIXIR-Norway"/>
            <consortium name="Elixir Norway"/>
        </authorList>
    </citation>
    <scope>NUCLEOTIDE SEQUENCE</scope>
</reference>
<gene>
    <name evidence="1" type="ORF">MRATA1EN22A_LOCUS24334</name>
</gene>
<dbReference type="EMBL" id="OX596089">
    <property type="protein sequence ID" value="CAN0528310.1"/>
    <property type="molecule type" value="Genomic_DNA"/>
</dbReference>
<reference evidence="1" key="1">
    <citation type="submission" date="2023-05" db="EMBL/GenBank/DDBJ databases">
        <authorList>
            <consortium name="ELIXIR-Norway"/>
        </authorList>
    </citation>
    <scope>NUCLEOTIDE SEQUENCE</scope>
</reference>
<feature type="non-terminal residue" evidence="1">
    <location>
        <position position="1"/>
    </location>
</feature>
<organism evidence="1 2">
    <name type="scientific">Rangifer tarandus platyrhynchus</name>
    <name type="common">Svalbard reindeer</name>
    <dbReference type="NCBI Taxonomy" id="3082113"/>
    <lineage>
        <taxon>Eukaryota</taxon>
        <taxon>Metazoa</taxon>
        <taxon>Chordata</taxon>
        <taxon>Craniata</taxon>
        <taxon>Vertebrata</taxon>
        <taxon>Euteleostomi</taxon>
        <taxon>Mammalia</taxon>
        <taxon>Eutheria</taxon>
        <taxon>Laurasiatheria</taxon>
        <taxon>Artiodactyla</taxon>
        <taxon>Ruminantia</taxon>
        <taxon>Pecora</taxon>
        <taxon>Cervidae</taxon>
        <taxon>Odocoileinae</taxon>
        <taxon>Rangifer</taxon>
    </lineage>
</organism>